<dbReference type="EMBL" id="CP064750">
    <property type="protein sequence ID" value="QPC67257.1"/>
    <property type="molecule type" value="Genomic_DNA"/>
</dbReference>
<protein>
    <submittedName>
        <fullName evidence="1">Uncharacterized protein</fullName>
    </submittedName>
</protein>
<name>A0A2T4H735_FUSCU</name>
<dbReference type="Proteomes" id="UP000241587">
    <property type="component" value="Unassembled WGS sequence"/>
</dbReference>
<keyword evidence="3" id="KW-1185">Reference proteome</keyword>
<dbReference type="OrthoDB" id="10454430at2759"/>
<accession>A0A2T4H735</accession>
<sequence>MAGVPWPGKWRWGTADRREIPEGTLYQSTCGGSIKLVLFSNEPTHHHKLNSTVNNNNTFSKGAEVY</sequence>
<evidence type="ECO:0000313" key="1">
    <source>
        <dbReference type="EMBL" id="PTD11630.1"/>
    </source>
</evidence>
<feature type="non-terminal residue" evidence="1">
    <location>
        <position position="66"/>
    </location>
</feature>
<dbReference type="Proteomes" id="UP000663297">
    <property type="component" value="Chromosome 4"/>
</dbReference>
<reference evidence="2" key="2">
    <citation type="submission" date="2020-11" db="EMBL/GenBank/DDBJ databases">
        <title>The chromosome-scale genome resource for two endophytic Fusarium species: F. culmorum and F. pseudograminearum.</title>
        <authorList>
            <person name="Yuan Z."/>
        </authorList>
    </citation>
    <scope>NUCLEOTIDE SEQUENCE</scope>
    <source>
        <strain evidence="2">Class2-1B</strain>
    </source>
</reference>
<dbReference type="AlphaFoldDB" id="A0A2T4H735"/>
<gene>
    <name evidence="1" type="ORF">FCULG_00004230</name>
    <name evidence="2" type="ORF">HYE67_009488</name>
</gene>
<evidence type="ECO:0000313" key="3">
    <source>
        <dbReference type="Proteomes" id="UP000241587"/>
    </source>
</evidence>
<organism evidence="1 3">
    <name type="scientific">Fusarium culmorum</name>
    <dbReference type="NCBI Taxonomy" id="5516"/>
    <lineage>
        <taxon>Eukaryota</taxon>
        <taxon>Fungi</taxon>
        <taxon>Dikarya</taxon>
        <taxon>Ascomycota</taxon>
        <taxon>Pezizomycotina</taxon>
        <taxon>Sordariomycetes</taxon>
        <taxon>Hypocreomycetidae</taxon>
        <taxon>Hypocreales</taxon>
        <taxon>Nectriaceae</taxon>
        <taxon>Fusarium</taxon>
    </lineage>
</organism>
<proteinExistence type="predicted"/>
<dbReference type="EMBL" id="PVEM01000001">
    <property type="protein sequence ID" value="PTD11630.1"/>
    <property type="molecule type" value="Genomic_DNA"/>
</dbReference>
<reference evidence="1 3" key="1">
    <citation type="submission" date="2018-02" db="EMBL/GenBank/DDBJ databases">
        <title>Fusarium culmorum secondary metabolites in fungal-bacterial-plant interactions.</title>
        <authorList>
            <person name="Schmidt R."/>
        </authorList>
    </citation>
    <scope>NUCLEOTIDE SEQUENCE [LARGE SCALE GENOMIC DNA]</scope>
    <source>
        <strain evidence="1 3">PV</strain>
    </source>
</reference>
<evidence type="ECO:0000313" key="2">
    <source>
        <dbReference type="EMBL" id="QPC67257.1"/>
    </source>
</evidence>